<evidence type="ECO:0000256" key="7">
    <source>
        <dbReference type="ARBA" id="ARBA00023098"/>
    </source>
</evidence>
<organism evidence="14 15">
    <name type="scientific">Phycicoccus avicenniae</name>
    <dbReference type="NCBI Taxonomy" id="2828860"/>
    <lineage>
        <taxon>Bacteria</taxon>
        <taxon>Bacillati</taxon>
        <taxon>Actinomycetota</taxon>
        <taxon>Actinomycetes</taxon>
        <taxon>Micrococcales</taxon>
        <taxon>Intrasporangiaceae</taxon>
        <taxon>Phycicoccus</taxon>
    </lineage>
</organism>
<dbReference type="PIRSF" id="PIRSF000847">
    <property type="entry name" value="Phos_ph_gly_syn"/>
    <property type="match status" value="1"/>
</dbReference>
<evidence type="ECO:0000256" key="3">
    <source>
        <dbReference type="ARBA" id="ARBA00022516"/>
    </source>
</evidence>
<dbReference type="InterPro" id="IPR043130">
    <property type="entry name" value="CDP-OH_PTrfase_TM_dom"/>
</dbReference>
<evidence type="ECO:0000256" key="6">
    <source>
        <dbReference type="ARBA" id="ARBA00022989"/>
    </source>
</evidence>
<dbReference type="Proteomes" id="UP000677016">
    <property type="component" value="Unassembled WGS sequence"/>
</dbReference>
<dbReference type="PROSITE" id="PS00379">
    <property type="entry name" value="CDP_ALCOHOL_P_TRANSF"/>
    <property type="match status" value="1"/>
</dbReference>
<evidence type="ECO:0000256" key="12">
    <source>
        <dbReference type="RuleBase" id="RU003750"/>
    </source>
</evidence>
<dbReference type="InterPro" id="IPR048254">
    <property type="entry name" value="CDP_ALCOHOL_P_TRANSF_CS"/>
</dbReference>
<evidence type="ECO:0000256" key="4">
    <source>
        <dbReference type="ARBA" id="ARBA00022679"/>
    </source>
</evidence>
<dbReference type="PANTHER" id="PTHR14269">
    <property type="entry name" value="CDP-DIACYLGLYCEROL--GLYCEROL-3-PHOSPHATE 3-PHOSPHATIDYLTRANSFERASE-RELATED"/>
    <property type="match status" value="1"/>
</dbReference>
<dbReference type="GO" id="GO:0008444">
    <property type="term" value="F:CDP-diacylglycerol-glycerol-3-phosphate 3-phosphatidyltransferase activity"/>
    <property type="evidence" value="ECO:0007669"/>
    <property type="project" value="UniProtKB-UniRule"/>
</dbReference>
<dbReference type="PANTHER" id="PTHR14269:SF52">
    <property type="entry name" value="PHOSPHATIDYLGLYCEROPHOSPHATE SYNTHASE-RELATED"/>
    <property type="match status" value="1"/>
</dbReference>
<dbReference type="EC" id="2.7.8.5" evidence="11"/>
<dbReference type="AlphaFoldDB" id="A0A941HZU5"/>
<evidence type="ECO:0000256" key="8">
    <source>
        <dbReference type="ARBA" id="ARBA00023136"/>
    </source>
</evidence>
<comment type="caution">
    <text evidence="14">The sequence shown here is derived from an EMBL/GenBank/DDBJ whole genome shotgun (WGS) entry which is preliminary data.</text>
</comment>
<evidence type="ECO:0000256" key="1">
    <source>
        <dbReference type="ARBA" id="ARBA00004141"/>
    </source>
</evidence>
<evidence type="ECO:0000256" key="10">
    <source>
        <dbReference type="ARBA" id="ARBA00023264"/>
    </source>
</evidence>
<evidence type="ECO:0000256" key="13">
    <source>
        <dbReference type="SAM" id="Phobius"/>
    </source>
</evidence>
<dbReference type="InterPro" id="IPR000462">
    <property type="entry name" value="CDP-OH_P_trans"/>
</dbReference>
<evidence type="ECO:0000256" key="9">
    <source>
        <dbReference type="ARBA" id="ARBA00023209"/>
    </source>
</evidence>
<dbReference type="GO" id="GO:0016020">
    <property type="term" value="C:membrane"/>
    <property type="evidence" value="ECO:0007669"/>
    <property type="project" value="UniProtKB-SubCell"/>
</dbReference>
<keyword evidence="9" id="KW-0594">Phospholipid biosynthesis</keyword>
<feature type="transmembrane region" description="Helical" evidence="13">
    <location>
        <begin position="12"/>
        <end position="33"/>
    </location>
</feature>
<feature type="transmembrane region" description="Helical" evidence="13">
    <location>
        <begin position="132"/>
        <end position="149"/>
    </location>
</feature>
<evidence type="ECO:0000256" key="5">
    <source>
        <dbReference type="ARBA" id="ARBA00022692"/>
    </source>
</evidence>
<dbReference type="InterPro" id="IPR050324">
    <property type="entry name" value="CDP-alcohol_PTase-I"/>
</dbReference>
<protein>
    <recommendedName>
        <fullName evidence="11">CDP-diacylglycerol--glycerol-3-phosphate 3-phosphatidyltransferase</fullName>
        <ecNumber evidence="11">2.7.8.5</ecNumber>
    </recommendedName>
</protein>
<comment type="subcellular location">
    <subcellularLocation>
        <location evidence="1">Membrane</location>
        <topology evidence="1">Multi-pass membrane protein</topology>
    </subcellularLocation>
</comment>
<keyword evidence="15" id="KW-1185">Reference proteome</keyword>
<keyword evidence="6 13" id="KW-1133">Transmembrane helix</keyword>
<keyword evidence="7" id="KW-0443">Lipid metabolism</keyword>
<proteinExistence type="inferred from homology"/>
<keyword evidence="3" id="KW-0444">Lipid biosynthesis</keyword>
<name>A0A941HZU5_9MICO</name>
<dbReference type="Gene3D" id="1.20.120.1760">
    <property type="match status" value="1"/>
</dbReference>
<evidence type="ECO:0000256" key="11">
    <source>
        <dbReference type="NCBIfam" id="TIGR00560"/>
    </source>
</evidence>
<keyword evidence="10" id="KW-1208">Phospholipid metabolism</keyword>
<feature type="transmembrane region" description="Helical" evidence="13">
    <location>
        <begin position="161"/>
        <end position="183"/>
    </location>
</feature>
<dbReference type="RefSeq" id="WP_211604002.1">
    <property type="nucleotide sequence ID" value="NZ_JAGSNF010000021.1"/>
</dbReference>
<dbReference type="NCBIfam" id="TIGR00560">
    <property type="entry name" value="pgsA"/>
    <property type="match status" value="1"/>
</dbReference>
<sequence length="210" mass="22820">MTQGTPEPSPWNVANLLTGARIVLVPVFGWLLLGGGESSALRWAAFGVFALAMATDRVDGDIARRRGLVTDLGKVLDPIADKALVTMALVGLSLLGELPWWVTAIVLVREWGITLMRFWVIRHGVMAAGRGGKLKTVLQTVGIGLFLMPRDAMFWTPLWDVLAWGFLGAAVVLTVLTGLDYLLKAVRLRRTSDRAAQKRSDREARDGSGA</sequence>
<comment type="similarity">
    <text evidence="2 12">Belongs to the CDP-alcohol phosphatidyltransferase class-I family.</text>
</comment>
<evidence type="ECO:0000313" key="14">
    <source>
        <dbReference type="EMBL" id="MBR7744473.1"/>
    </source>
</evidence>
<reference evidence="14" key="1">
    <citation type="submission" date="2021-04" db="EMBL/GenBank/DDBJ databases">
        <title>Phycicoccus avicenniae sp. nov., a novel endophytic actinomycetes isolated from branch of Avicennia mariana.</title>
        <authorList>
            <person name="Tuo L."/>
        </authorList>
    </citation>
    <scope>NUCLEOTIDE SEQUENCE</scope>
    <source>
        <strain evidence="14">BSK3Z-2</strain>
    </source>
</reference>
<keyword evidence="4 12" id="KW-0808">Transferase</keyword>
<evidence type="ECO:0000313" key="15">
    <source>
        <dbReference type="Proteomes" id="UP000677016"/>
    </source>
</evidence>
<dbReference type="Pfam" id="PF01066">
    <property type="entry name" value="CDP-OH_P_transf"/>
    <property type="match status" value="1"/>
</dbReference>
<keyword evidence="8 13" id="KW-0472">Membrane</keyword>
<dbReference type="GO" id="GO:0046474">
    <property type="term" value="P:glycerophospholipid biosynthetic process"/>
    <property type="evidence" value="ECO:0007669"/>
    <property type="project" value="TreeGrafter"/>
</dbReference>
<keyword evidence="5 13" id="KW-0812">Transmembrane</keyword>
<evidence type="ECO:0000256" key="2">
    <source>
        <dbReference type="ARBA" id="ARBA00010441"/>
    </source>
</evidence>
<feature type="transmembrane region" description="Helical" evidence="13">
    <location>
        <begin position="79"/>
        <end position="95"/>
    </location>
</feature>
<gene>
    <name evidence="14" type="primary">pgsA</name>
    <name evidence="14" type="ORF">KC207_14350</name>
</gene>
<dbReference type="InterPro" id="IPR004570">
    <property type="entry name" value="Phosphatidylglycerol_P_synth"/>
</dbReference>
<dbReference type="EMBL" id="JAGSNF010000021">
    <property type="protein sequence ID" value="MBR7744473.1"/>
    <property type="molecule type" value="Genomic_DNA"/>
</dbReference>
<accession>A0A941HZU5</accession>